<proteinExistence type="predicted"/>
<dbReference type="AlphaFoldDB" id="A0A1G1W8N0"/>
<dbReference type="Proteomes" id="UP000177103">
    <property type="component" value="Unassembled WGS sequence"/>
</dbReference>
<organism evidence="2 3">
    <name type="scientific">Candidatus Woykebacteria bacterium RBG_13_40_7b</name>
    <dbReference type="NCBI Taxonomy" id="1802594"/>
    <lineage>
        <taxon>Bacteria</taxon>
        <taxon>Candidatus Woykeibacteriota</taxon>
    </lineage>
</organism>
<evidence type="ECO:0000313" key="2">
    <source>
        <dbReference type="EMBL" id="OGY24026.1"/>
    </source>
</evidence>
<name>A0A1G1W8N0_9BACT</name>
<keyword evidence="1" id="KW-1133">Transmembrane helix</keyword>
<protein>
    <submittedName>
        <fullName evidence="2">Uncharacterized protein</fullName>
    </submittedName>
</protein>
<evidence type="ECO:0000313" key="3">
    <source>
        <dbReference type="Proteomes" id="UP000177103"/>
    </source>
</evidence>
<keyword evidence="1" id="KW-0472">Membrane</keyword>
<feature type="transmembrane region" description="Helical" evidence="1">
    <location>
        <begin position="9"/>
        <end position="32"/>
    </location>
</feature>
<keyword evidence="1" id="KW-0812">Transmembrane</keyword>
<dbReference type="EMBL" id="MHCQ01000032">
    <property type="protein sequence ID" value="OGY24026.1"/>
    <property type="molecule type" value="Genomic_DNA"/>
</dbReference>
<evidence type="ECO:0000256" key="1">
    <source>
        <dbReference type="SAM" id="Phobius"/>
    </source>
</evidence>
<accession>A0A1G1W8N0</accession>
<reference evidence="2 3" key="1">
    <citation type="journal article" date="2016" name="Nat. Commun.">
        <title>Thousands of microbial genomes shed light on interconnected biogeochemical processes in an aquifer system.</title>
        <authorList>
            <person name="Anantharaman K."/>
            <person name="Brown C.T."/>
            <person name="Hug L.A."/>
            <person name="Sharon I."/>
            <person name="Castelle C.J."/>
            <person name="Probst A.J."/>
            <person name="Thomas B.C."/>
            <person name="Singh A."/>
            <person name="Wilkins M.J."/>
            <person name="Karaoz U."/>
            <person name="Brodie E.L."/>
            <person name="Williams K.H."/>
            <person name="Hubbard S.S."/>
            <person name="Banfield J.F."/>
        </authorList>
    </citation>
    <scope>NUCLEOTIDE SEQUENCE [LARGE SCALE GENOMIC DNA]</scope>
</reference>
<sequence length="627" mass="69170">MPNKNHGQLLIELIIAFAVLSLILVAIVGGFISTREGRFSSSQAILAEGLLQEQIEALRSIKERGWNEVSINDIYHAEIDQNWQWVLKPGELDKGGFKTKITIDDSCRSDLTTIVDCPSGTKDPLTKKVSALVSWGSSSNDTVEKVIYLTRYLKNDRWIQTTQAEFDLGTKTNVETASSSGGEVVLSKILAAPQTSGNQFTNTSLGNIGNFGRSNYWPSIRFTAQSTKNLRQVSFYQASRTGTGTFRVEVRANGPNNTPGSVLTYANYSISGNARWIELNLTTQINITQGQIYHITIRRTSGTGTLNIRYTNPLNHLIPYDNAPDAYSNLLFTLDSGASWLTLNYQPVYFLRFTDSTYEGNPLHLFSTSYVYGTNFVGEQFLVTGEDKKILSASFYASQRSTSEPQNNLFVTLYDVTNRSVLESGILATPSQVTINYSWFTYTFTTQPTLRAGNNYILYLSSPSTTSARAYTQTVQSTQNSQNYIGRTFDGANSIYAASSNGGTVWNTVNYSDIPFRYTTQSLGNYATSGTFESQSLSSTASLGFNYTSWLGQTPAGTAIRFQTAANKDNLTWNFVGPDGTTGTFYNQASAIHFKSAEGQFFRFKAFLSSDGTATPILEEAGVNWSP</sequence>
<comment type="caution">
    <text evidence="2">The sequence shown here is derived from an EMBL/GenBank/DDBJ whole genome shotgun (WGS) entry which is preliminary data.</text>
</comment>
<gene>
    <name evidence="2" type="ORF">A2Y57_02220</name>
</gene>